<reference evidence="1 2" key="1">
    <citation type="journal article" date="2014" name="Int. J. Syst. Evol. Microbiol.">
        <title>Nitrososphaera viennensis gen. nov., sp. nov., an aerobic and mesophilic, ammonia-oxidizing archaeon from soil and a member of the archaeal phylum Thaumarchaeota.</title>
        <authorList>
            <person name="Stieglmeier M."/>
            <person name="Klingl A."/>
            <person name="Alves R.J."/>
            <person name="Rittmann S.K."/>
            <person name="Melcher M."/>
            <person name="Leisch N."/>
            <person name="Schleper C."/>
        </authorList>
    </citation>
    <scope>NUCLEOTIDE SEQUENCE [LARGE SCALE GENOMIC DNA]</scope>
    <source>
        <strain evidence="1">EN76</strain>
    </source>
</reference>
<gene>
    <name evidence="1" type="ORF">NVIE_001610</name>
</gene>
<dbReference type="RefSeq" id="WP_075053579.1">
    <property type="nucleotide sequence ID" value="NZ_CP007536.1"/>
</dbReference>
<dbReference type="AlphaFoldDB" id="A0A060HL80"/>
<dbReference type="HOGENOM" id="CLU_2165351_0_0_2"/>
<evidence type="ECO:0000313" key="1">
    <source>
        <dbReference type="EMBL" id="AIC14346.1"/>
    </source>
</evidence>
<dbReference type="OrthoDB" id="6778at2157"/>
<dbReference type="KEGG" id="nvn:NVIE_001610"/>
<dbReference type="STRING" id="926571.NVIE_001610"/>
<keyword evidence="2" id="KW-1185">Reference proteome</keyword>
<dbReference type="Proteomes" id="UP000027093">
    <property type="component" value="Chromosome"/>
</dbReference>
<organism evidence="1 2">
    <name type="scientific">Nitrososphaera viennensis EN76</name>
    <dbReference type="NCBI Taxonomy" id="926571"/>
    <lineage>
        <taxon>Archaea</taxon>
        <taxon>Nitrososphaerota</taxon>
        <taxon>Nitrososphaeria</taxon>
        <taxon>Nitrososphaerales</taxon>
        <taxon>Nitrososphaeraceae</taxon>
        <taxon>Nitrososphaera</taxon>
    </lineage>
</organism>
<protein>
    <submittedName>
        <fullName evidence="1">Uncharacterized protein</fullName>
    </submittedName>
</protein>
<proteinExistence type="predicted"/>
<evidence type="ECO:0000313" key="2">
    <source>
        <dbReference type="Proteomes" id="UP000027093"/>
    </source>
</evidence>
<sequence length="110" mass="12339">MQGNRVPRWLVESDPSWEKSIDSDLGMLKWTKKGTNIQAVCPPTGMFCDILGQDNNGVQGGLADLRAGIERMNRQQASPAQDISKYLSSRYLNPGINGPARFDLRRTRKF</sequence>
<dbReference type="GeneID" id="74945425"/>
<name>A0A060HL80_9ARCH</name>
<accession>A0A060HL80</accession>
<dbReference type="EMBL" id="CP007536">
    <property type="protein sequence ID" value="AIC14346.1"/>
    <property type="molecule type" value="Genomic_DNA"/>
</dbReference>